<sequence length="246" mass="24839">MFRKFYRTFAPVAALGFASAGLSGCNFDYGMTKFDGVPLAELDFNAAAPEGVSLASPDTVLVKDGARFDVRVEGDTAAVEAMRFKLDDDTLRIAREGRDYNSSDGTATVTVTLPRLTAMSQAGSGTIDAESLSGDAKIEIAGSGSARARNIEADALAIDIAGSGKVDGGGSTGKLALSIAGSGDVRLADLKADSADISIAGSGDAEFASDGTVDASIAGSGNVRVIGKATCNVNTMGSGKLTCASE</sequence>
<dbReference type="Pfam" id="PF10988">
    <property type="entry name" value="DUF2807"/>
    <property type="match status" value="1"/>
</dbReference>
<comment type="caution">
    <text evidence="3">The sequence shown here is derived from an EMBL/GenBank/DDBJ whole genome shotgun (WGS) entry which is preliminary data.</text>
</comment>
<dbReference type="AlphaFoldDB" id="A0A369Q8B4"/>
<keyword evidence="1" id="KW-0732">Signal</keyword>
<dbReference type="PROSITE" id="PS51257">
    <property type="entry name" value="PROKAR_LIPOPROTEIN"/>
    <property type="match status" value="1"/>
</dbReference>
<dbReference type="EMBL" id="QBKA01000002">
    <property type="protein sequence ID" value="RDC61131.1"/>
    <property type="molecule type" value="Genomic_DNA"/>
</dbReference>
<reference evidence="3 4" key="1">
    <citation type="submission" date="2018-04" db="EMBL/GenBank/DDBJ databases">
        <title>Altererythrobacter sp. HME9302 genome sequencing and assembly.</title>
        <authorList>
            <person name="Kang H."/>
            <person name="Kim H."/>
            <person name="Joh K."/>
        </authorList>
    </citation>
    <scope>NUCLEOTIDE SEQUENCE [LARGE SCALE GENOMIC DNA]</scope>
    <source>
        <strain evidence="3 4">HME9302</strain>
    </source>
</reference>
<evidence type="ECO:0000259" key="2">
    <source>
        <dbReference type="Pfam" id="PF10988"/>
    </source>
</evidence>
<dbReference type="OrthoDB" id="7425768at2"/>
<evidence type="ECO:0000313" key="3">
    <source>
        <dbReference type="EMBL" id="RDC61131.1"/>
    </source>
</evidence>
<gene>
    <name evidence="3" type="ORF">HME9302_02350</name>
</gene>
<name>A0A369Q8B4_9SPHN</name>
<feature type="domain" description="Putative auto-transporter adhesin head GIN" evidence="2">
    <location>
        <begin position="50"/>
        <end position="228"/>
    </location>
</feature>
<feature type="chain" id="PRO_5016951020" description="Putative auto-transporter adhesin head GIN domain-containing protein" evidence="1">
    <location>
        <begin position="21"/>
        <end position="246"/>
    </location>
</feature>
<dbReference type="Proteomes" id="UP000253727">
    <property type="component" value="Unassembled WGS sequence"/>
</dbReference>
<feature type="signal peptide" evidence="1">
    <location>
        <begin position="1"/>
        <end position="20"/>
    </location>
</feature>
<keyword evidence="4" id="KW-1185">Reference proteome</keyword>
<protein>
    <recommendedName>
        <fullName evidence="2">Putative auto-transporter adhesin head GIN domain-containing protein</fullName>
    </recommendedName>
</protein>
<accession>A0A369Q8B4</accession>
<dbReference type="RefSeq" id="WP_115367146.1">
    <property type="nucleotide sequence ID" value="NZ_QBKA01000002.1"/>
</dbReference>
<dbReference type="InterPro" id="IPR021255">
    <property type="entry name" value="DUF2807"/>
</dbReference>
<proteinExistence type="predicted"/>
<evidence type="ECO:0000256" key="1">
    <source>
        <dbReference type="SAM" id="SignalP"/>
    </source>
</evidence>
<organism evidence="3 4">
    <name type="scientific">Alteripontixanthobacter maritimus</name>
    <dbReference type="NCBI Taxonomy" id="2161824"/>
    <lineage>
        <taxon>Bacteria</taxon>
        <taxon>Pseudomonadati</taxon>
        <taxon>Pseudomonadota</taxon>
        <taxon>Alphaproteobacteria</taxon>
        <taxon>Sphingomonadales</taxon>
        <taxon>Erythrobacteraceae</taxon>
        <taxon>Alteripontixanthobacter</taxon>
    </lineage>
</organism>
<evidence type="ECO:0000313" key="4">
    <source>
        <dbReference type="Proteomes" id="UP000253727"/>
    </source>
</evidence>
<dbReference type="Gene3D" id="2.160.20.120">
    <property type="match status" value="1"/>
</dbReference>